<dbReference type="Pfam" id="PF00400">
    <property type="entry name" value="WD40"/>
    <property type="match status" value="3"/>
</dbReference>
<evidence type="ECO:0000313" key="5">
    <source>
        <dbReference type="EMBL" id="CAK7357375.1"/>
    </source>
</evidence>
<dbReference type="CDD" id="cd00200">
    <property type="entry name" value="WD40"/>
    <property type="match status" value="1"/>
</dbReference>
<dbReference type="EMBL" id="CAWUPB010001199">
    <property type="protein sequence ID" value="CAK7357375.1"/>
    <property type="molecule type" value="Genomic_DNA"/>
</dbReference>
<dbReference type="SUPFAM" id="SSF50978">
    <property type="entry name" value="WD40 repeat-like"/>
    <property type="match status" value="1"/>
</dbReference>
<dbReference type="FunFam" id="2.130.10.10:FF:000280">
    <property type="entry name" value="Wd40 repeat-containing protein smu1"/>
    <property type="match status" value="1"/>
</dbReference>
<evidence type="ECO:0000256" key="1">
    <source>
        <dbReference type="ARBA" id="ARBA00022574"/>
    </source>
</evidence>
<gene>
    <name evidence="5" type="ORF">DCAF_LOCUS27662</name>
</gene>
<feature type="repeat" description="PPR" evidence="4">
    <location>
        <begin position="690"/>
        <end position="724"/>
    </location>
</feature>
<dbReference type="GO" id="GO:0009451">
    <property type="term" value="P:RNA modification"/>
    <property type="evidence" value="ECO:0007669"/>
    <property type="project" value="InterPro"/>
</dbReference>
<name>A0AAV1SXW0_9ROSI</name>
<dbReference type="GO" id="GO:0003723">
    <property type="term" value="F:RNA binding"/>
    <property type="evidence" value="ECO:0007669"/>
    <property type="project" value="InterPro"/>
</dbReference>
<dbReference type="PANTHER" id="PTHR47926:SF357">
    <property type="entry name" value="PENTATRICOPEPTIDE REPEAT-CONTAINING PROTEIN"/>
    <property type="match status" value="1"/>
</dbReference>
<dbReference type="InterPro" id="IPR046960">
    <property type="entry name" value="PPR_At4g14850-like_plant"/>
</dbReference>
<dbReference type="FunFam" id="1.25.40.10:FF:000285">
    <property type="entry name" value="Pentatricopeptide repeat-containing protein, chloroplastic"/>
    <property type="match status" value="1"/>
</dbReference>
<dbReference type="SMART" id="SM00320">
    <property type="entry name" value="WD40"/>
    <property type="match status" value="5"/>
</dbReference>
<dbReference type="FunFam" id="1.25.40.10:FF:000351">
    <property type="entry name" value="Pentatricopeptide repeat-containing protein"/>
    <property type="match status" value="1"/>
</dbReference>
<dbReference type="Gene3D" id="2.130.10.10">
    <property type="entry name" value="YVTN repeat-like/Quinoprotein amine dehydrogenase"/>
    <property type="match status" value="2"/>
</dbReference>
<evidence type="ECO:0000256" key="4">
    <source>
        <dbReference type="PROSITE-ProRule" id="PRU00708"/>
    </source>
</evidence>
<dbReference type="FunFam" id="1.25.40.10:FF:000158">
    <property type="entry name" value="pentatricopeptide repeat-containing protein At2g33680"/>
    <property type="match status" value="1"/>
</dbReference>
<feature type="repeat" description="WD" evidence="3">
    <location>
        <begin position="193"/>
        <end position="234"/>
    </location>
</feature>
<dbReference type="Pfam" id="PF13041">
    <property type="entry name" value="PPR_2"/>
    <property type="match status" value="4"/>
</dbReference>
<dbReference type="InterPro" id="IPR015943">
    <property type="entry name" value="WD40/YVTN_repeat-like_dom_sf"/>
</dbReference>
<dbReference type="NCBIfam" id="TIGR00756">
    <property type="entry name" value="PPR"/>
    <property type="match status" value="5"/>
</dbReference>
<evidence type="ECO:0000256" key="3">
    <source>
        <dbReference type="PROSITE-ProRule" id="PRU00221"/>
    </source>
</evidence>
<dbReference type="Pfam" id="PF01535">
    <property type="entry name" value="PPR"/>
    <property type="match status" value="3"/>
</dbReference>
<comment type="caution">
    <text evidence="5">The sequence shown here is derived from an EMBL/GenBank/DDBJ whole genome shotgun (WGS) entry which is preliminary data.</text>
</comment>
<keyword evidence="6" id="KW-1185">Reference proteome</keyword>
<dbReference type="InterPro" id="IPR001680">
    <property type="entry name" value="WD40_rpt"/>
</dbReference>
<keyword evidence="2" id="KW-0677">Repeat</keyword>
<reference evidence="5 6" key="1">
    <citation type="submission" date="2024-01" db="EMBL/GenBank/DDBJ databases">
        <authorList>
            <person name="Waweru B."/>
        </authorList>
    </citation>
    <scope>NUCLEOTIDE SEQUENCE [LARGE SCALE GENOMIC DNA]</scope>
</reference>
<dbReference type="PROSITE" id="PS00678">
    <property type="entry name" value="WD_REPEATS_1"/>
    <property type="match status" value="1"/>
</dbReference>
<dbReference type="Proteomes" id="UP001314170">
    <property type="component" value="Unassembled WGS sequence"/>
</dbReference>
<feature type="repeat" description="PPR" evidence="4">
    <location>
        <begin position="488"/>
        <end position="522"/>
    </location>
</feature>
<dbReference type="InterPro" id="IPR011990">
    <property type="entry name" value="TPR-like_helical_dom_sf"/>
</dbReference>
<dbReference type="InterPro" id="IPR019775">
    <property type="entry name" value="WD40_repeat_CS"/>
</dbReference>
<evidence type="ECO:0000313" key="6">
    <source>
        <dbReference type="Proteomes" id="UP001314170"/>
    </source>
</evidence>
<organism evidence="5 6">
    <name type="scientific">Dovyalis caffra</name>
    <dbReference type="NCBI Taxonomy" id="77055"/>
    <lineage>
        <taxon>Eukaryota</taxon>
        <taxon>Viridiplantae</taxon>
        <taxon>Streptophyta</taxon>
        <taxon>Embryophyta</taxon>
        <taxon>Tracheophyta</taxon>
        <taxon>Spermatophyta</taxon>
        <taxon>Magnoliopsida</taxon>
        <taxon>eudicotyledons</taxon>
        <taxon>Gunneridae</taxon>
        <taxon>Pentapetalae</taxon>
        <taxon>rosids</taxon>
        <taxon>fabids</taxon>
        <taxon>Malpighiales</taxon>
        <taxon>Salicaceae</taxon>
        <taxon>Flacourtieae</taxon>
        <taxon>Dovyalis</taxon>
    </lineage>
</organism>
<protein>
    <submittedName>
        <fullName evidence="5">Uncharacterized protein</fullName>
    </submittedName>
</protein>
<dbReference type="InterPro" id="IPR036322">
    <property type="entry name" value="WD40_repeat_dom_sf"/>
</dbReference>
<evidence type="ECO:0000256" key="2">
    <source>
        <dbReference type="ARBA" id="ARBA00022737"/>
    </source>
</evidence>
<dbReference type="PROSITE" id="PS50294">
    <property type="entry name" value="WD_REPEATS_REGION"/>
    <property type="match status" value="1"/>
</dbReference>
<feature type="repeat" description="PPR" evidence="4">
    <location>
        <begin position="791"/>
        <end position="825"/>
    </location>
</feature>
<dbReference type="InterPro" id="IPR046848">
    <property type="entry name" value="E_motif"/>
</dbReference>
<dbReference type="InterPro" id="IPR002885">
    <property type="entry name" value="PPR_rpt"/>
</dbReference>
<feature type="repeat" description="PPR" evidence="4">
    <location>
        <begin position="589"/>
        <end position="623"/>
    </location>
</feature>
<dbReference type="FunFam" id="1.25.40.10:FF:000073">
    <property type="entry name" value="Pentatricopeptide repeat-containing protein chloroplastic"/>
    <property type="match status" value="1"/>
</dbReference>
<keyword evidence="1 3" id="KW-0853">WD repeat</keyword>
<dbReference type="GO" id="GO:0099402">
    <property type="term" value="P:plant organ development"/>
    <property type="evidence" value="ECO:0007669"/>
    <property type="project" value="UniProtKB-ARBA"/>
</dbReference>
<dbReference type="Pfam" id="PF20431">
    <property type="entry name" value="E_motif"/>
    <property type="match status" value="1"/>
</dbReference>
<dbReference type="FunFam" id="1.25.40.10:FF:000344">
    <property type="entry name" value="Pentatricopeptide repeat-containing protein"/>
    <property type="match status" value="1"/>
</dbReference>
<dbReference type="PANTHER" id="PTHR47926">
    <property type="entry name" value="PENTATRICOPEPTIDE REPEAT-CONTAINING PROTEIN"/>
    <property type="match status" value="1"/>
</dbReference>
<feature type="repeat" description="PPR" evidence="4">
    <location>
        <begin position="892"/>
        <end position="926"/>
    </location>
</feature>
<dbReference type="AlphaFoldDB" id="A0AAV1SXW0"/>
<proteinExistence type="predicted"/>
<feature type="repeat" description="WD" evidence="3">
    <location>
        <begin position="53"/>
        <end position="83"/>
    </location>
</feature>
<dbReference type="PROSITE" id="PS51375">
    <property type="entry name" value="PPR"/>
    <property type="match status" value="5"/>
</dbReference>
<dbReference type="PROSITE" id="PS50082">
    <property type="entry name" value="WD_REPEATS_2"/>
    <property type="match status" value="3"/>
</dbReference>
<dbReference type="Gene3D" id="1.25.40.10">
    <property type="entry name" value="Tetratricopeptide repeat domain"/>
    <property type="match status" value="5"/>
</dbReference>
<accession>A0AAV1SXW0</accession>
<feature type="repeat" description="WD" evidence="3">
    <location>
        <begin position="151"/>
        <end position="192"/>
    </location>
</feature>
<sequence length="1113" mass="124431">MQNALNSHQMGNSLSRALLMGLSRYYFGNCFQVWDHVSGKLKKDLQYQADETFMMHDDPVLCVDFSRDSEMLASGAKDGKIKFSRWLCIFKLSMKFIKLPSERIEELVYKDIMKYEFLRKLDNFTGSGKSQVKFALLVWRIRTGQCLRRLERAHSQGVTSLAFSRDGSQLLSASFDNTARIHGLKSGKLLKEFRGHSSYVNDAIFTSDGTRVITASSDCTVKVWDMKSTDCIHTFRPPPPLRGGDASVNSVHLFPKNTDHIVVCNKTSSIYIMTLQGQVVKSFSSGKREGGDFAAACVSPKGEWIYCVGEDRNIYCFSFQSGKLEHLMKQLPFVKEPPVTGQSESERQEPVGRVDFRLKTVHENDDLLPLHRLATSLPVAGADSRERRIGVGQSQLGFVKMGCFDFALLFYFKMLGCGVLPDKYTLPPVIKACNGLNNVRLGKVVQDMILEMGFELDMFVSSSLMKLYAENGCIEDARNLFDKVIDKDCVLWNVMINGYAQCGESDSAIKLFKYMRSSEAKPDSVTFACILSVSSSEPMVEYGRQLHGLVVHSGLEFDPLVGHTLVTMYSKGGHLGDARKFFDVMPQIDLVVWNRMIGGYVQNRFMDDASTLFNEMISAGLKPDSVTLTSFLPSVTESLNLRQGKEIHGYIVRHGVILDVYLKSALIDLYFKCRDAVMACKIFNQSTTFDIVICTAMISGYVLNGKNNDALEIFRWLLEKKMIPNALTFSSLLPACAGLAALKLGRELHGNILKNELEGNCLVGSPIINMYAKCGRLDLAYLVFGRISEKDAICWNSIIISCSQNGKPKEAIDLFRKMGMEGMKYDYVSVSAALSACANIPALQYGKEIHGFMIKGAFDSDLFDMSALMEMYAKCGKLNIACQVFNLMQEKNEVAWNTIIAAYGYHGRLEDSLALFHNMLEEGIQPDHVTFLAILSSCGHTGQVEDGVHYFHLMTEEYGIPAQMEHYACMADLFGRAGCLDKAFEIIKSMPFSPDAGVWGTLLGACRVHGNVELAEVASRYLLDMDPKNSGYYLLLSHVLADAGQWRSVQKIRHLMKERGVHKVPGCSWVEVNSTTHIFYAADGSHPESPQIYYLLKCLLLELRNEGYVPQAI</sequence>
<dbReference type="SUPFAM" id="SSF48452">
    <property type="entry name" value="TPR-like"/>
    <property type="match status" value="1"/>
</dbReference>